<name>A0ABR2M4Q0_9ASPA</name>
<evidence type="ECO:0000313" key="1">
    <source>
        <dbReference type="EMBL" id="KAK8958594.1"/>
    </source>
</evidence>
<gene>
    <name evidence="1" type="ORF">KSP40_PGU003569</name>
</gene>
<evidence type="ECO:0000313" key="2">
    <source>
        <dbReference type="Proteomes" id="UP001412067"/>
    </source>
</evidence>
<reference evidence="1 2" key="1">
    <citation type="journal article" date="2022" name="Nat. Plants">
        <title>Genomes of leafy and leafless Platanthera orchids illuminate the evolution of mycoheterotrophy.</title>
        <authorList>
            <person name="Li M.H."/>
            <person name="Liu K.W."/>
            <person name="Li Z."/>
            <person name="Lu H.C."/>
            <person name="Ye Q.L."/>
            <person name="Zhang D."/>
            <person name="Wang J.Y."/>
            <person name="Li Y.F."/>
            <person name="Zhong Z.M."/>
            <person name="Liu X."/>
            <person name="Yu X."/>
            <person name="Liu D.K."/>
            <person name="Tu X.D."/>
            <person name="Liu B."/>
            <person name="Hao Y."/>
            <person name="Liao X.Y."/>
            <person name="Jiang Y.T."/>
            <person name="Sun W.H."/>
            <person name="Chen J."/>
            <person name="Chen Y.Q."/>
            <person name="Ai Y."/>
            <person name="Zhai J.W."/>
            <person name="Wu S.S."/>
            <person name="Zhou Z."/>
            <person name="Hsiao Y.Y."/>
            <person name="Wu W.L."/>
            <person name="Chen Y.Y."/>
            <person name="Lin Y.F."/>
            <person name="Hsu J.L."/>
            <person name="Li C.Y."/>
            <person name="Wang Z.W."/>
            <person name="Zhao X."/>
            <person name="Zhong W.Y."/>
            <person name="Ma X.K."/>
            <person name="Ma L."/>
            <person name="Huang J."/>
            <person name="Chen G.Z."/>
            <person name="Huang M.Z."/>
            <person name="Huang L."/>
            <person name="Peng D.H."/>
            <person name="Luo Y.B."/>
            <person name="Zou S.Q."/>
            <person name="Chen S.P."/>
            <person name="Lan S."/>
            <person name="Tsai W.C."/>
            <person name="Van de Peer Y."/>
            <person name="Liu Z.J."/>
        </authorList>
    </citation>
    <scope>NUCLEOTIDE SEQUENCE [LARGE SCALE GENOMIC DNA]</scope>
    <source>
        <strain evidence="1">Lor288</strain>
    </source>
</reference>
<organism evidence="1 2">
    <name type="scientific">Platanthera guangdongensis</name>
    <dbReference type="NCBI Taxonomy" id="2320717"/>
    <lineage>
        <taxon>Eukaryota</taxon>
        <taxon>Viridiplantae</taxon>
        <taxon>Streptophyta</taxon>
        <taxon>Embryophyta</taxon>
        <taxon>Tracheophyta</taxon>
        <taxon>Spermatophyta</taxon>
        <taxon>Magnoliopsida</taxon>
        <taxon>Liliopsida</taxon>
        <taxon>Asparagales</taxon>
        <taxon>Orchidaceae</taxon>
        <taxon>Orchidoideae</taxon>
        <taxon>Orchideae</taxon>
        <taxon>Orchidinae</taxon>
        <taxon>Platanthera</taxon>
    </lineage>
</organism>
<dbReference type="Proteomes" id="UP001412067">
    <property type="component" value="Unassembled WGS sequence"/>
</dbReference>
<accession>A0ABR2M4Q0</accession>
<comment type="caution">
    <text evidence="1">The sequence shown here is derived from an EMBL/GenBank/DDBJ whole genome shotgun (WGS) entry which is preliminary data.</text>
</comment>
<sequence>MADWEEARVRARLELAIGGSRKQEKKTRTFVPTPLTHPLFKEELNRPSGANIKRLPLFLVQDKFESCSVGESATSFYKEINRSTRGHRGSILFGQESMADERYLDWFRKWWAESQKRQEQKKEKCSGQATTEAQVAQKPAIEKAGVVELSYSSVNNINLCAVTFLKINAFYTLPPSLPPPPISRWTSSTKIPYLEKARSGISRRSRLSVARAMELATPPLLTIAPFAAFSPSR</sequence>
<protein>
    <submittedName>
        <fullName evidence="1">Uncharacterized protein</fullName>
    </submittedName>
</protein>
<proteinExistence type="predicted"/>
<keyword evidence="2" id="KW-1185">Reference proteome</keyword>
<dbReference type="EMBL" id="JBBWWR010000012">
    <property type="protein sequence ID" value="KAK8958594.1"/>
    <property type="molecule type" value="Genomic_DNA"/>
</dbReference>